<dbReference type="Gene3D" id="1.10.3290.10">
    <property type="entry name" value="Fido-like domain"/>
    <property type="match status" value="1"/>
</dbReference>
<dbReference type="PROSITE" id="PS51459">
    <property type="entry name" value="FIDO"/>
    <property type="match status" value="1"/>
</dbReference>
<dbReference type="InterPro" id="IPR036597">
    <property type="entry name" value="Fido-like_dom_sf"/>
</dbReference>
<evidence type="ECO:0000259" key="2">
    <source>
        <dbReference type="PROSITE" id="PS51459"/>
    </source>
</evidence>
<evidence type="ECO:0000256" key="1">
    <source>
        <dbReference type="SAM" id="Coils"/>
    </source>
</evidence>
<sequence>MAMSSHKQYRLDLDRIEASLREVKNNFEALNEELLMRREPLTDQIIGNLLEGYAYVDQLLEDRVEIFSPSGVDHILELNHLVLCGSNARVRLEYGPHLLETRRRFAAGIDEIADWYERKRHKSATRRAAGVYVLSVSQPQLFLEGNHRTGALVASYILVQEGLPPFVLTPKNAVAYFNPSTLIKYRHKEKFLDRQYYLKKYRRGLQEFLEETLDKRFRRTLRLDKDKAEAKSPPLAPA</sequence>
<dbReference type="EMBL" id="CM001368">
    <property type="protein sequence ID" value="EHJ48141.1"/>
    <property type="molecule type" value="Genomic_DNA"/>
</dbReference>
<accession>G7Q998</accession>
<dbReference type="Proteomes" id="UP000004662">
    <property type="component" value="Chromosome"/>
</dbReference>
<dbReference type="HOGENOM" id="CLU_1194069_0_0_7"/>
<dbReference type="SUPFAM" id="SSF140931">
    <property type="entry name" value="Fic-like"/>
    <property type="match status" value="1"/>
</dbReference>
<dbReference type="STRING" id="694327.DFW101_2135"/>
<gene>
    <name evidence="3" type="ORF">DFW101_2135</name>
</gene>
<organism evidence="3 4">
    <name type="scientific">Solidesulfovibrio carbinoliphilus subsp. oakridgensis</name>
    <dbReference type="NCBI Taxonomy" id="694327"/>
    <lineage>
        <taxon>Bacteria</taxon>
        <taxon>Pseudomonadati</taxon>
        <taxon>Thermodesulfobacteriota</taxon>
        <taxon>Desulfovibrionia</taxon>
        <taxon>Desulfovibrionales</taxon>
        <taxon>Desulfovibrionaceae</taxon>
        <taxon>Solidesulfovibrio</taxon>
    </lineage>
</organism>
<evidence type="ECO:0000313" key="3">
    <source>
        <dbReference type="EMBL" id="EHJ48141.1"/>
    </source>
</evidence>
<feature type="coiled-coil region" evidence="1">
    <location>
        <begin position="6"/>
        <end position="33"/>
    </location>
</feature>
<feature type="domain" description="Fido" evidence="2">
    <location>
        <begin position="70"/>
        <end position="200"/>
    </location>
</feature>
<dbReference type="AlphaFoldDB" id="G7Q998"/>
<name>G7Q998_9BACT</name>
<keyword evidence="4" id="KW-1185">Reference proteome</keyword>
<reference evidence="4" key="1">
    <citation type="journal article" date="2015" name="Genome Announc.">
        <title>High-Quality Draft Genome Sequence of Desulfovibrio carbinoliphilus FW-101-2B, an Organic Acid-Oxidizing Sulfate-Reducing Bacterium Isolated from Uranium(VI)-Contaminated Groundwater.</title>
        <authorList>
            <person name="Ramsay B.D."/>
            <person name="Hwang C."/>
            <person name="Woo H.L."/>
            <person name="Carroll S.L."/>
            <person name="Lucas S."/>
            <person name="Han J."/>
            <person name="Lapidus A.L."/>
            <person name="Cheng J.F."/>
            <person name="Goodwin L.A."/>
            <person name="Pitluck S."/>
            <person name="Peters L."/>
            <person name="Chertkov O."/>
            <person name="Held B."/>
            <person name="Detter J.C."/>
            <person name="Han C.S."/>
            <person name="Tapia R."/>
            <person name="Land M.L."/>
            <person name="Hauser L.J."/>
            <person name="Kyrpides N.C."/>
            <person name="Ivanova N.N."/>
            <person name="Mikhailova N."/>
            <person name="Pagani I."/>
            <person name="Woyke T."/>
            <person name="Arkin A.P."/>
            <person name="Dehal P."/>
            <person name="Chivian D."/>
            <person name="Criddle C.S."/>
            <person name="Wu W."/>
            <person name="Chakraborty R."/>
            <person name="Hazen T.C."/>
            <person name="Fields M.W."/>
        </authorList>
    </citation>
    <scope>NUCLEOTIDE SEQUENCE [LARGE SCALE GENOMIC DNA]</scope>
    <source>
        <strain evidence="4">FW-101-2B</strain>
    </source>
</reference>
<evidence type="ECO:0000313" key="4">
    <source>
        <dbReference type="Proteomes" id="UP000004662"/>
    </source>
</evidence>
<protein>
    <recommendedName>
        <fullName evidence="2">Fido domain-containing protein</fullName>
    </recommendedName>
</protein>
<dbReference type="eggNOG" id="COG3177">
    <property type="taxonomic scope" value="Bacteria"/>
</dbReference>
<dbReference type="InterPro" id="IPR003812">
    <property type="entry name" value="Fido"/>
</dbReference>
<proteinExistence type="predicted"/>
<keyword evidence="1" id="KW-0175">Coiled coil</keyword>